<dbReference type="RefSeq" id="WP_380604393.1">
    <property type="nucleotide sequence ID" value="NZ_JBHSDU010000015.1"/>
</dbReference>
<name>A0ABV8T2U9_9GAMM</name>
<accession>A0ABV8T2U9</accession>
<evidence type="ECO:0000256" key="1">
    <source>
        <dbReference type="ARBA" id="ARBA00004429"/>
    </source>
</evidence>
<evidence type="ECO:0000259" key="15">
    <source>
        <dbReference type="Pfam" id="PF01618"/>
    </source>
</evidence>
<keyword evidence="7 13" id="KW-0812">Transmembrane</keyword>
<keyword evidence="14" id="KW-0732">Signal</keyword>
<proteinExistence type="inferred from homology"/>
<keyword evidence="17" id="KW-1185">Reference proteome</keyword>
<feature type="signal peptide" evidence="14">
    <location>
        <begin position="1"/>
        <end position="33"/>
    </location>
</feature>
<dbReference type="EMBL" id="JBHSDU010000015">
    <property type="protein sequence ID" value="MFC4313775.1"/>
    <property type="molecule type" value="Genomic_DNA"/>
</dbReference>
<dbReference type="Proteomes" id="UP001595904">
    <property type="component" value="Unassembled WGS sequence"/>
</dbReference>
<comment type="function">
    <text evidence="11">Involved in the TonB-dependent energy-dependent transport of various receptor-bound substrates. Protects ExbD from proteolytic degradation and functionally stabilizes TonB.</text>
</comment>
<dbReference type="InterPro" id="IPR002898">
    <property type="entry name" value="MotA_ExbB_proton_chnl"/>
</dbReference>
<protein>
    <recommendedName>
        <fullName evidence="3">Biopolymer transport protein ExbB</fullName>
    </recommendedName>
</protein>
<evidence type="ECO:0000256" key="8">
    <source>
        <dbReference type="ARBA" id="ARBA00022927"/>
    </source>
</evidence>
<evidence type="ECO:0000256" key="11">
    <source>
        <dbReference type="ARBA" id="ARBA00024816"/>
    </source>
</evidence>
<evidence type="ECO:0000256" key="14">
    <source>
        <dbReference type="SAM" id="SignalP"/>
    </source>
</evidence>
<comment type="caution">
    <text evidence="16">The sequence shown here is derived from an EMBL/GenBank/DDBJ whole genome shotgun (WGS) entry which is preliminary data.</text>
</comment>
<dbReference type="InterPro" id="IPR014164">
    <property type="entry name" value="TonB_ExbB_1"/>
</dbReference>
<evidence type="ECO:0000313" key="17">
    <source>
        <dbReference type="Proteomes" id="UP001595904"/>
    </source>
</evidence>
<keyword evidence="6" id="KW-0997">Cell inner membrane</keyword>
<sequence>MRFHRQMCAVARPMAAGVLATVFALAFSQVATAAEASVSLNTLPHGLSPWSMFRQADGIVKTVILILLIASFITWTIWVAKSLELRKLRKTLRQTLVDLNNTPNLPADGESRDPIVSVMVTAAHKELALVTGPQLATSSVTERVAARLERIEAAAGAKVSNGTGILATIGSTAPFVGLFGTVWGIMNSFIGISEAKTTSLVVVAPGIAEALLATAIGLVAAIPAVLFFNVFAKSITAYRALLVDAGTYISCAVSREVDRRANAQEGEPRRHVAAVR</sequence>
<evidence type="ECO:0000256" key="4">
    <source>
        <dbReference type="ARBA" id="ARBA00022448"/>
    </source>
</evidence>
<organism evidence="16 17">
    <name type="scientific">Steroidobacter flavus</name>
    <dbReference type="NCBI Taxonomy" id="1842136"/>
    <lineage>
        <taxon>Bacteria</taxon>
        <taxon>Pseudomonadati</taxon>
        <taxon>Pseudomonadota</taxon>
        <taxon>Gammaproteobacteria</taxon>
        <taxon>Steroidobacterales</taxon>
        <taxon>Steroidobacteraceae</taxon>
        <taxon>Steroidobacter</taxon>
    </lineage>
</organism>
<keyword evidence="10 13" id="KW-0472">Membrane</keyword>
<dbReference type="InterPro" id="IPR050790">
    <property type="entry name" value="ExbB/TolQ_transport"/>
</dbReference>
<gene>
    <name evidence="16" type="primary">exbB</name>
    <name evidence="16" type="ORF">ACFPN2_32175</name>
</gene>
<evidence type="ECO:0000256" key="7">
    <source>
        <dbReference type="ARBA" id="ARBA00022692"/>
    </source>
</evidence>
<dbReference type="Pfam" id="PF01618">
    <property type="entry name" value="MotA_ExbB"/>
    <property type="match status" value="1"/>
</dbReference>
<reference evidence="17" key="1">
    <citation type="journal article" date="2019" name="Int. J. Syst. Evol. Microbiol.">
        <title>The Global Catalogue of Microorganisms (GCM) 10K type strain sequencing project: providing services to taxonomists for standard genome sequencing and annotation.</title>
        <authorList>
            <consortium name="The Broad Institute Genomics Platform"/>
            <consortium name="The Broad Institute Genome Sequencing Center for Infectious Disease"/>
            <person name="Wu L."/>
            <person name="Ma J."/>
        </authorList>
    </citation>
    <scope>NUCLEOTIDE SEQUENCE [LARGE SCALE GENOMIC DNA]</scope>
    <source>
        <strain evidence="17">CGMCC 1.10759</strain>
    </source>
</reference>
<evidence type="ECO:0000256" key="6">
    <source>
        <dbReference type="ARBA" id="ARBA00022519"/>
    </source>
</evidence>
<feature type="domain" description="MotA/TolQ/ExbB proton channel" evidence="15">
    <location>
        <begin position="136"/>
        <end position="236"/>
    </location>
</feature>
<comment type="subcellular location">
    <subcellularLocation>
        <location evidence="1">Cell inner membrane</location>
        <topology evidence="1">Multi-pass membrane protein</topology>
    </subcellularLocation>
    <subcellularLocation>
        <location evidence="12">Membrane</location>
        <topology evidence="12">Multi-pass membrane protein</topology>
    </subcellularLocation>
</comment>
<keyword evidence="5" id="KW-1003">Cell membrane</keyword>
<keyword evidence="9 13" id="KW-1133">Transmembrane helix</keyword>
<dbReference type="NCBIfam" id="TIGR02797">
    <property type="entry name" value="exbB"/>
    <property type="match status" value="1"/>
</dbReference>
<evidence type="ECO:0000256" key="10">
    <source>
        <dbReference type="ARBA" id="ARBA00023136"/>
    </source>
</evidence>
<feature type="transmembrane region" description="Helical" evidence="13">
    <location>
        <begin position="59"/>
        <end position="80"/>
    </location>
</feature>
<evidence type="ECO:0000256" key="5">
    <source>
        <dbReference type="ARBA" id="ARBA00022475"/>
    </source>
</evidence>
<dbReference type="PANTHER" id="PTHR30625:SF16">
    <property type="entry name" value="BIOPOLYMER TRANSPORT PROTEIN EXBB"/>
    <property type="match status" value="1"/>
</dbReference>
<dbReference type="PANTHER" id="PTHR30625">
    <property type="entry name" value="PROTEIN TOLQ"/>
    <property type="match status" value="1"/>
</dbReference>
<evidence type="ECO:0000256" key="13">
    <source>
        <dbReference type="SAM" id="Phobius"/>
    </source>
</evidence>
<evidence type="ECO:0000256" key="3">
    <source>
        <dbReference type="ARBA" id="ARBA00022093"/>
    </source>
</evidence>
<keyword evidence="4 12" id="KW-0813">Transport</keyword>
<keyword evidence="8 12" id="KW-0653">Protein transport</keyword>
<feature type="transmembrane region" description="Helical" evidence="13">
    <location>
        <begin position="210"/>
        <end position="232"/>
    </location>
</feature>
<feature type="chain" id="PRO_5046320530" description="Biopolymer transport protein ExbB" evidence="14">
    <location>
        <begin position="34"/>
        <end position="276"/>
    </location>
</feature>
<evidence type="ECO:0000256" key="9">
    <source>
        <dbReference type="ARBA" id="ARBA00022989"/>
    </source>
</evidence>
<comment type="subunit">
    <text evidence="2">The accessory proteins ExbB and ExbD seem to form a complex with TonB.</text>
</comment>
<evidence type="ECO:0000256" key="12">
    <source>
        <dbReference type="RuleBase" id="RU004057"/>
    </source>
</evidence>
<comment type="similarity">
    <text evidence="12">Belongs to the exbB/tolQ family.</text>
</comment>
<feature type="transmembrane region" description="Helical" evidence="13">
    <location>
        <begin position="165"/>
        <end position="190"/>
    </location>
</feature>
<evidence type="ECO:0000256" key="2">
    <source>
        <dbReference type="ARBA" id="ARBA00011471"/>
    </source>
</evidence>
<evidence type="ECO:0000313" key="16">
    <source>
        <dbReference type="EMBL" id="MFC4313775.1"/>
    </source>
</evidence>